<keyword evidence="2" id="KW-0812">Transmembrane</keyword>
<sequence>MQNDAPHNTPRIAQTRAHHEDQSLDVRIGHHELVLSQRYEAASIANDVLIGIWFIVGSIFFFFASMMTAGTVLFLIGSIQMTIRPAIRLARRFHLQRVSGRPLPHAMDF</sequence>
<evidence type="ECO:0000259" key="3">
    <source>
        <dbReference type="Pfam" id="PF14145"/>
    </source>
</evidence>
<keyword evidence="2" id="KW-1133">Transmembrane helix</keyword>
<evidence type="ECO:0000313" key="5">
    <source>
        <dbReference type="Proteomes" id="UP000612352"/>
    </source>
</evidence>
<name>A0ABS1B9R3_9MICO</name>
<dbReference type="InterPro" id="IPR025424">
    <property type="entry name" value="YrhK_domain"/>
</dbReference>
<evidence type="ECO:0000256" key="1">
    <source>
        <dbReference type="SAM" id="MobiDB-lite"/>
    </source>
</evidence>
<keyword evidence="2" id="KW-0472">Membrane</keyword>
<accession>A0ABS1B9R3</accession>
<protein>
    <submittedName>
        <fullName evidence="4">YrhK family protein</fullName>
    </submittedName>
</protein>
<proteinExistence type="predicted"/>
<dbReference type="Pfam" id="PF14145">
    <property type="entry name" value="YrhK"/>
    <property type="match status" value="1"/>
</dbReference>
<feature type="domain" description="YrhK" evidence="3">
    <location>
        <begin position="37"/>
        <end position="92"/>
    </location>
</feature>
<comment type="caution">
    <text evidence="4">The sequence shown here is derived from an EMBL/GenBank/DDBJ whole genome shotgun (WGS) entry which is preliminary data.</text>
</comment>
<evidence type="ECO:0000256" key="2">
    <source>
        <dbReference type="SAM" id="Phobius"/>
    </source>
</evidence>
<evidence type="ECO:0000313" key="4">
    <source>
        <dbReference type="EMBL" id="MBK0331349.1"/>
    </source>
</evidence>
<dbReference type="RefSeq" id="WP_200501970.1">
    <property type="nucleotide sequence ID" value="NZ_JAEDAJ010000003.1"/>
</dbReference>
<keyword evidence="5" id="KW-1185">Reference proteome</keyword>
<reference evidence="4 5" key="1">
    <citation type="submission" date="2020-12" db="EMBL/GenBank/DDBJ databases">
        <title>Brachybacterium sp. MASK1Z-5, whole genome shotgun sequence.</title>
        <authorList>
            <person name="Tuo L."/>
        </authorList>
    </citation>
    <scope>NUCLEOTIDE SEQUENCE [LARGE SCALE GENOMIC DNA]</scope>
    <source>
        <strain evidence="4 5">MASK1Z-5</strain>
    </source>
</reference>
<dbReference type="EMBL" id="JAEDAJ010000003">
    <property type="protein sequence ID" value="MBK0331349.1"/>
    <property type="molecule type" value="Genomic_DNA"/>
</dbReference>
<gene>
    <name evidence="4" type="ORF">I8D64_08030</name>
</gene>
<feature type="region of interest" description="Disordered" evidence="1">
    <location>
        <begin position="1"/>
        <end position="21"/>
    </location>
</feature>
<feature type="transmembrane region" description="Helical" evidence="2">
    <location>
        <begin position="50"/>
        <end position="76"/>
    </location>
</feature>
<organism evidence="4 5">
    <name type="scientific">Brachybacterium halotolerans</name>
    <dbReference type="NCBI Taxonomy" id="2795215"/>
    <lineage>
        <taxon>Bacteria</taxon>
        <taxon>Bacillati</taxon>
        <taxon>Actinomycetota</taxon>
        <taxon>Actinomycetes</taxon>
        <taxon>Micrococcales</taxon>
        <taxon>Dermabacteraceae</taxon>
        <taxon>Brachybacterium</taxon>
    </lineage>
</organism>
<dbReference type="Proteomes" id="UP000612352">
    <property type="component" value="Unassembled WGS sequence"/>
</dbReference>